<dbReference type="GO" id="GO:0016787">
    <property type="term" value="F:hydrolase activity"/>
    <property type="evidence" value="ECO:0007669"/>
    <property type="project" value="UniProtKB-KW"/>
</dbReference>
<evidence type="ECO:0000256" key="1">
    <source>
        <dbReference type="ARBA" id="ARBA00004834"/>
    </source>
</evidence>
<dbReference type="RefSeq" id="WP_243326331.1">
    <property type="nucleotide sequence ID" value="NZ_JAKZMM010000047.1"/>
</dbReference>
<proteinExistence type="inferred from homology"/>
<dbReference type="InterPro" id="IPR006710">
    <property type="entry name" value="Glyco_hydro_43"/>
</dbReference>
<dbReference type="PANTHER" id="PTHR43301">
    <property type="entry name" value="ARABINAN ENDO-1,5-ALPHA-L-ARABINOSIDASE"/>
    <property type="match status" value="1"/>
</dbReference>
<organism evidence="6 7">
    <name type="scientific">Parabacteroides faecalis</name>
    <dbReference type="NCBI Taxonomy" id="2924040"/>
    <lineage>
        <taxon>Bacteria</taxon>
        <taxon>Pseudomonadati</taxon>
        <taxon>Bacteroidota</taxon>
        <taxon>Bacteroidia</taxon>
        <taxon>Bacteroidales</taxon>
        <taxon>Tannerellaceae</taxon>
        <taxon>Parabacteroides</taxon>
    </lineage>
</organism>
<accession>A0ABT0C4H5</accession>
<evidence type="ECO:0000256" key="3">
    <source>
        <dbReference type="ARBA" id="ARBA00022801"/>
    </source>
</evidence>
<evidence type="ECO:0000256" key="5">
    <source>
        <dbReference type="RuleBase" id="RU361187"/>
    </source>
</evidence>
<dbReference type="Gene3D" id="2.115.10.20">
    <property type="entry name" value="Glycosyl hydrolase domain, family 43"/>
    <property type="match status" value="1"/>
</dbReference>
<sequence length="346" mass="39814">MKMKSFTLLRIGLYVLLAWVCGFPLFAQDIVHKAPAPLYRDPVTDGAADPVVVWNQEAKSWWMLYTQRRANLDAPDVAYCYGTKIGVAESTDHGQTWVYRGTLDLEFEEGHNTFWAPEVVYWDGEYHMFVAYIRGVRSHWGGDKQIVHYTSRNLWDWKCVGPLKLSSNSVIDATVYQKPDGRWRMWYKDEAAGSHTLMAESKNLHDWSASKVVIDGDAHEGPKVFRFRGYFWMLTDEWKGLRIYRSKDLDKWEKQGLILGEASSRPEDTPSGAHADVVVTNHRAYIFYFTHPGRTSHNEAPLGENGVLPYDLRRSSIQVAQLVFKDGTLTCDHDADFEFYLPDETE</sequence>
<gene>
    <name evidence="6" type="ORF">MUN53_15060</name>
</gene>
<keyword evidence="3 5" id="KW-0378">Hydrolase</keyword>
<evidence type="ECO:0000256" key="2">
    <source>
        <dbReference type="ARBA" id="ARBA00009865"/>
    </source>
</evidence>
<dbReference type="EMBL" id="JAKZMM010000047">
    <property type="protein sequence ID" value="MCJ2381909.1"/>
    <property type="molecule type" value="Genomic_DNA"/>
</dbReference>
<keyword evidence="7" id="KW-1185">Reference proteome</keyword>
<evidence type="ECO:0000313" key="6">
    <source>
        <dbReference type="EMBL" id="MCJ2381909.1"/>
    </source>
</evidence>
<dbReference type="PANTHER" id="PTHR43301:SF3">
    <property type="entry name" value="ARABINAN ENDO-1,5-ALPHA-L-ARABINOSIDASE A-RELATED"/>
    <property type="match status" value="1"/>
</dbReference>
<dbReference type="CDD" id="cd08984">
    <property type="entry name" value="GH43-like"/>
    <property type="match status" value="1"/>
</dbReference>
<dbReference type="InterPro" id="IPR050727">
    <property type="entry name" value="GH43_arabinanases"/>
</dbReference>
<evidence type="ECO:0000313" key="7">
    <source>
        <dbReference type="Proteomes" id="UP001165444"/>
    </source>
</evidence>
<name>A0ABT0C4H5_9BACT</name>
<dbReference type="Pfam" id="PF04616">
    <property type="entry name" value="Glyco_hydro_43"/>
    <property type="match status" value="1"/>
</dbReference>
<dbReference type="InterPro" id="IPR023296">
    <property type="entry name" value="Glyco_hydro_beta-prop_sf"/>
</dbReference>
<protein>
    <submittedName>
        <fullName evidence="6">Glycosyl hydrolase</fullName>
    </submittedName>
</protein>
<comment type="similarity">
    <text evidence="2 5">Belongs to the glycosyl hydrolase 43 family.</text>
</comment>
<keyword evidence="4 5" id="KW-0326">Glycosidase</keyword>
<evidence type="ECO:0000256" key="4">
    <source>
        <dbReference type="ARBA" id="ARBA00023295"/>
    </source>
</evidence>
<comment type="caution">
    <text evidence="6">The sequence shown here is derived from an EMBL/GenBank/DDBJ whole genome shotgun (WGS) entry which is preliminary data.</text>
</comment>
<comment type="pathway">
    <text evidence="1">Glycan metabolism; L-arabinan degradation.</text>
</comment>
<reference evidence="6 7" key="1">
    <citation type="submission" date="2022-03" db="EMBL/GenBank/DDBJ databases">
        <title>Parabacteroides sp. nov. isolated from swine feces.</title>
        <authorList>
            <person name="Bak J.E."/>
        </authorList>
    </citation>
    <scope>NUCLEOTIDE SEQUENCE [LARGE SCALE GENOMIC DNA]</scope>
    <source>
        <strain evidence="6 7">AGMB00274</strain>
    </source>
</reference>
<dbReference type="Proteomes" id="UP001165444">
    <property type="component" value="Unassembled WGS sequence"/>
</dbReference>
<dbReference type="SUPFAM" id="SSF75005">
    <property type="entry name" value="Arabinanase/levansucrase/invertase"/>
    <property type="match status" value="1"/>
</dbReference>